<dbReference type="InterPro" id="IPR023187">
    <property type="entry name" value="Tscrpt_reg_MarR-type_CS"/>
</dbReference>
<dbReference type="PROSITE" id="PS01117">
    <property type="entry name" value="HTH_MARR_1"/>
    <property type="match status" value="1"/>
</dbReference>
<dbReference type="InterPro" id="IPR036388">
    <property type="entry name" value="WH-like_DNA-bd_sf"/>
</dbReference>
<organism evidence="5 6">
    <name type="scientific">Methanosarcina barkeri 3</name>
    <dbReference type="NCBI Taxonomy" id="1434107"/>
    <lineage>
        <taxon>Archaea</taxon>
        <taxon>Methanobacteriati</taxon>
        <taxon>Methanobacteriota</taxon>
        <taxon>Stenosarchaea group</taxon>
        <taxon>Methanomicrobia</taxon>
        <taxon>Methanosarcinales</taxon>
        <taxon>Methanosarcinaceae</taxon>
        <taxon>Methanosarcina</taxon>
    </lineage>
</organism>
<dbReference type="OrthoDB" id="10712at2157"/>
<dbReference type="SMART" id="SM00347">
    <property type="entry name" value="HTH_MARR"/>
    <property type="match status" value="1"/>
</dbReference>
<dbReference type="PANTHER" id="PTHR42756:SF1">
    <property type="entry name" value="TRANSCRIPTIONAL REPRESSOR OF EMRAB OPERON"/>
    <property type="match status" value="1"/>
</dbReference>
<feature type="domain" description="HTH marR-type" evidence="4">
    <location>
        <begin position="9"/>
        <end position="150"/>
    </location>
</feature>
<dbReference type="GO" id="GO:0003700">
    <property type="term" value="F:DNA-binding transcription factor activity"/>
    <property type="evidence" value="ECO:0007669"/>
    <property type="project" value="InterPro"/>
</dbReference>
<dbReference type="Pfam" id="PF01047">
    <property type="entry name" value="MarR"/>
    <property type="match status" value="1"/>
</dbReference>
<evidence type="ECO:0000256" key="3">
    <source>
        <dbReference type="ARBA" id="ARBA00023163"/>
    </source>
</evidence>
<dbReference type="PROSITE" id="PS50995">
    <property type="entry name" value="HTH_MARR_2"/>
    <property type="match status" value="1"/>
</dbReference>
<evidence type="ECO:0000256" key="2">
    <source>
        <dbReference type="ARBA" id="ARBA00023125"/>
    </source>
</evidence>
<evidence type="ECO:0000313" key="6">
    <source>
        <dbReference type="Proteomes" id="UP000033066"/>
    </source>
</evidence>
<dbReference type="PATRIC" id="fig|1434107.4.peg.1878"/>
<dbReference type="AlphaFoldDB" id="A0A0E3WVN6"/>
<protein>
    <submittedName>
        <fullName evidence="5">Transcriptional regulator, MarR family</fullName>
    </submittedName>
</protein>
<dbReference type="InterPro" id="IPR000835">
    <property type="entry name" value="HTH_MarR-typ"/>
</dbReference>
<dbReference type="PANTHER" id="PTHR42756">
    <property type="entry name" value="TRANSCRIPTIONAL REGULATOR, MARR"/>
    <property type="match status" value="1"/>
</dbReference>
<accession>A0A0E3WVN6</accession>
<dbReference type="GO" id="GO:0003677">
    <property type="term" value="F:DNA binding"/>
    <property type="evidence" value="ECO:0007669"/>
    <property type="project" value="UniProtKB-KW"/>
</dbReference>
<evidence type="ECO:0000256" key="1">
    <source>
        <dbReference type="ARBA" id="ARBA00023015"/>
    </source>
</evidence>
<keyword evidence="6" id="KW-1185">Reference proteome</keyword>
<dbReference type="EMBL" id="CP009517">
    <property type="protein sequence ID" value="AKB82025.1"/>
    <property type="molecule type" value="Genomic_DNA"/>
</dbReference>
<gene>
    <name evidence="5" type="ORF">MSBR3_1447</name>
</gene>
<evidence type="ECO:0000259" key="4">
    <source>
        <dbReference type="PROSITE" id="PS50995"/>
    </source>
</evidence>
<dbReference type="PRINTS" id="PR00598">
    <property type="entry name" value="HTHMARR"/>
</dbReference>
<dbReference type="RefSeq" id="WP_048107430.1">
    <property type="nucleotide sequence ID" value="NZ_CP009517.1"/>
</dbReference>
<name>A0A0E3WVN6_METBA</name>
<evidence type="ECO:0000313" key="5">
    <source>
        <dbReference type="EMBL" id="AKB82025.1"/>
    </source>
</evidence>
<dbReference type="HOGENOM" id="CLU_083287_22_3_2"/>
<dbReference type="SUPFAM" id="SSF46785">
    <property type="entry name" value="Winged helix' DNA-binding domain"/>
    <property type="match status" value="1"/>
</dbReference>
<dbReference type="InterPro" id="IPR036390">
    <property type="entry name" value="WH_DNA-bd_sf"/>
</dbReference>
<dbReference type="STRING" id="1434107.MSBR3_1447"/>
<dbReference type="Gene3D" id="1.10.10.10">
    <property type="entry name" value="Winged helix-like DNA-binding domain superfamily/Winged helix DNA-binding domain"/>
    <property type="match status" value="1"/>
</dbReference>
<keyword evidence="2" id="KW-0238">DNA-binding</keyword>
<proteinExistence type="predicted"/>
<keyword evidence="3" id="KW-0804">Transcription</keyword>
<keyword evidence="1" id="KW-0805">Transcription regulation</keyword>
<reference evidence="5" key="1">
    <citation type="submission" date="2014-07" db="EMBL/GenBank/DDBJ databases">
        <title>Methanogenic archaea and the global carbon cycle.</title>
        <authorList>
            <person name="Henriksen J.R."/>
            <person name="Luke J."/>
            <person name="Reinhart S."/>
            <person name="Benedict M.N."/>
            <person name="Youngblut N.D."/>
            <person name="Metcalf M.E."/>
            <person name="Whitaker R.J."/>
            <person name="Metcalf W.W."/>
        </authorList>
    </citation>
    <scope>NUCLEOTIDE SEQUENCE [LARGE SCALE GENOMIC DNA]</scope>
    <source>
        <strain evidence="5">3</strain>
    </source>
</reference>
<sequence>MKEEKIKETVKLQFEIINLFQKNFAKIFHKPGESPYNLNKNQNRAIMIIGSIDNIMPTTLGKCLDLQKGSLTSMIDALEREGLVCRKKDPQDRRKTLISLTENGIAYRDWFMGELEENASEILRKLDEEDILAYKESLQIMLATLKKLDDTIRTKTVS</sequence>
<dbReference type="Proteomes" id="UP000033066">
    <property type="component" value="Chromosome"/>
</dbReference>
<dbReference type="KEGG" id="mbak:MSBR3_1447"/>
<dbReference type="GeneID" id="24788982"/>